<keyword evidence="2" id="KW-1133">Transmembrane helix</keyword>
<feature type="transmembrane region" description="Helical" evidence="2">
    <location>
        <begin position="105"/>
        <end position="127"/>
    </location>
</feature>
<name>A0ABU0Q239_STRAH</name>
<feature type="region of interest" description="Disordered" evidence="1">
    <location>
        <begin position="63"/>
        <end position="98"/>
    </location>
</feature>
<comment type="caution">
    <text evidence="3">The sequence shown here is derived from an EMBL/GenBank/DDBJ whole genome shotgun (WGS) entry which is preliminary data.</text>
</comment>
<keyword evidence="4" id="KW-1185">Reference proteome</keyword>
<feature type="compositionally biased region" description="Low complexity" evidence="1">
    <location>
        <begin position="134"/>
        <end position="149"/>
    </location>
</feature>
<evidence type="ECO:0000256" key="2">
    <source>
        <dbReference type="SAM" id="Phobius"/>
    </source>
</evidence>
<organism evidence="3 4">
    <name type="scientific">Streptomyces achromogenes</name>
    <dbReference type="NCBI Taxonomy" id="67255"/>
    <lineage>
        <taxon>Bacteria</taxon>
        <taxon>Bacillati</taxon>
        <taxon>Actinomycetota</taxon>
        <taxon>Actinomycetes</taxon>
        <taxon>Kitasatosporales</taxon>
        <taxon>Streptomycetaceae</taxon>
        <taxon>Streptomyces</taxon>
    </lineage>
</organism>
<gene>
    <name evidence="3" type="ORF">QFZ56_002856</name>
</gene>
<feature type="region of interest" description="Disordered" evidence="1">
    <location>
        <begin position="134"/>
        <end position="167"/>
    </location>
</feature>
<accession>A0ABU0Q239</accession>
<feature type="compositionally biased region" description="Basic residues" evidence="1">
    <location>
        <begin position="77"/>
        <end position="86"/>
    </location>
</feature>
<dbReference type="Proteomes" id="UP001243364">
    <property type="component" value="Unassembled WGS sequence"/>
</dbReference>
<evidence type="ECO:0000313" key="3">
    <source>
        <dbReference type="EMBL" id="MDQ0683893.1"/>
    </source>
</evidence>
<evidence type="ECO:0000313" key="4">
    <source>
        <dbReference type="Proteomes" id="UP001243364"/>
    </source>
</evidence>
<dbReference type="RefSeq" id="WP_307042972.1">
    <property type="nucleotide sequence ID" value="NZ_JAUSYA010000001.1"/>
</dbReference>
<sequence>MTAEHDGRAGLDALMAAIVDEPLPEESRADDAFMAEHRSATADLALLREQLGVLADALTAQPEVRAEQRTAPAHRPGPFRRLRPPRASRFPSPARPTPAARLRPLVLRAAGVAAAGAMVFGVGWAVVQVGDGASDGADSKASAANDAGAGADGSGAKGTEDSGSPLGDPGYLVCTRLVVEGEVTAVRPLPGTTRERVTLRVTHAYRPAVSAPEAGFEMEHDMDPLLAAGDHVLVALGPGSATPDVWAVGEADIAPERTALARALPETEGLTCDGTPSG</sequence>
<dbReference type="EMBL" id="JAUSYA010000001">
    <property type="protein sequence ID" value="MDQ0683893.1"/>
    <property type="molecule type" value="Genomic_DNA"/>
</dbReference>
<feature type="compositionally biased region" description="Low complexity" evidence="1">
    <location>
        <begin position="87"/>
        <end position="98"/>
    </location>
</feature>
<evidence type="ECO:0000256" key="1">
    <source>
        <dbReference type="SAM" id="MobiDB-lite"/>
    </source>
</evidence>
<protein>
    <submittedName>
        <fullName evidence="3">Uncharacterized protein</fullName>
    </submittedName>
</protein>
<keyword evidence="2" id="KW-0812">Transmembrane</keyword>
<proteinExistence type="predicted"/>
<reference evidence="3 4" key="1">
    <citation type="submission" date="2023-07" db="EMBL/GenBank/DDBJ databases">
        <title>Comparative genomics of wheat-associated soil bacteria to identify genetic determinants of phenazine resistance.</title>
        <authorList>
            <person name="Mouncey N."/>
        </authorList>
    </citation>
    <scope>NUCLEOTIDE SEQUENCE [LARGE SCALE GENOMIC DNA]</scope>
    <source>
        <strain evidence="3 4">W4I19-2</strain>
    </source>
</reference>
<keyword evidence="2" id="KW-0472">Membrane</keyword>